<proteinExistence type="predicted"/>
<evidence type="ECO:0000313" key="1">
    <source>
        <dbReference type="EnsemblPlants" id="OB10G10470.1"/>
    </source>
</evidence>
<reference evidence="1" key="1">
    <citation type="journal article" date="2013" name="Nat. Commun.">
        <title>Whole-genome sequencing of Oryza brachyantha reveals mechanisms underlying Oryza genome evolution.</title>
        <authorList>
            <person name="Chen J."/>
            <person name="Huang Q."/>
            <person name="Gao D."/>
            <person name="Wang J."/>
            <person name="Lang Y."/>
            <person name="Liu T."/>
            <person name="Li B."/>
            <person name="Bai Z."/>
            <person name="Luis Goicoechea J."/>
            <person name="Liang C."/>
            <person name="Chen C."/>
            <person name="Zhang W."/>
            <person name="Sun S."/>
            <person name="Liao Y."/>
            <person name="Zhang X."/>
            <person name="Yang L."/>
            <person name="Song C."/>
            <person name="Wang M."/>
            <person name="Shi J."/>
            <person name="Liu G."/>
            <person name="Liu J."/>
            <person name="Zhou H."/>
            <person name="Zhou W."/>
            <person name="Yu Q."/>
            <person name="An N."/>
            <person name="Chen Y."/>
            <person name="Cai Q."/>
            <person name="Wang B."/>
            <person name="Liu B."/>
            <person name="Min J."/>
            <person name="Huang Y."/>
            <person name="Wu H."/>
            <person name="Li Z."/>
            <person name="Zhang Y."/>
            <person name="Yin Y."/>
            <person name="Song W."/>
            <person name="Jiang J."/>
            <person name="Jackson S.A."/>
            <person name="Wing R.A."/>
            <person name="Wang J."/>
            <person name="Chen M."/>
        </authorList>
    </citation>
    <scope>NUCLEOTIDE SEQUENCE [LARGE SCALE GENOMIC DNA]</scope>
    <source>
        <strain evidence="1">cv. IRGC 101232</strain>
    </source>
</reference>
<dbReference type="AlphaFoldDB" id="J3N0J9"/>
<name>J3N0J9_ORYBR</name>
<evidence type="ECO:0000313" key="2">
    <source>
        <dbReference type="Proteomes" id="UP000006038"/>
    </source>
</evidence>
<accession>J3N0J9</accession>
<protein>
    <submittedName>
        <fullName evidence="1">Uncharacterized protein</fullName>
    </submittedName>
</protein>
<dbReference type="EnsemblPlants" id="OB10G10470.1">
    <property type="protein sequence ID" value="OB10G10470.1"/>
    <property type="gene ID" value="OB10G10470"/>
</dbReference>
<dbReference type="Gramene" id="OB10G10470.1">
    <property type="protein sequence ID" value="OB10G10470.1"/>
    <property type="gene ID" value="OB10G10470"/>
</dbReference>
<dbReference type="Proteomes" id="UP000006038">
    <property type="component" value="Chromosome 10"/>
</dbReference>
<sequence length="111" mass="12739">GLNSTPVLRPKRFVQKPARYVSPVVVGKPSVSKHEVSIQLRDYLLTKWPTLVYFIELDSHVAVGYDVEESFTNEKLTEGFYIDAFGTILFKDYSCYRPDTFGKRIFIPTSI</sequence>
<keyword evidence="2" id="KW-1185">Reference proteome</keyword>
<organism evidence="1">
    <name type="scientific">Oryza brachyantha</name>
    <name type="common">malo sina</name>
    <dbReference type="NCBI Taxonomy" id="4533"/>
    <lineage>
        <taxon>Eukaryota</taxon>
        <taxon>Viridiplantae</taxon>
        <taxon>Streptophyta</taxon>
        <taxon>Embryophyta</taxon>
        <taxon>Tracheophyta</taxon>
        <taxon>Spermatophyta</taxon>
        <taxon>Magnoliopsida</taxon>
        <taxon>Liliopsida</taxon>
        <taxon>Poales</taxon>
        <taxon>Poaceae</taxon>
        <taxon>BOP clade</taxon>
        <taxon>Oryzoideae</taxon>
        <taxon>Oryzeae</taxon>
        <taxon>Oryzinae</taxon>
        <taxon>Oryza</taxon>
    </lineage>
</organism>
<reference evidence="1" key="2">
    <citation type="submission" date="2013-04" db="UniProtKB">
        <authorList>
            <consortium name="EnsemblPlants"/>
        </authorList>
    </citation>
    <scope>IDENTIFICATION</scope>
</reference>
<dbReference type="HOGENOM" id="CLU_2164879_0_0_1"/>